<evidence type="ECO:0000256" key="3">
    <source>
        <dbReference type="ARBA" id="ARBA00022946"/>
    </source>
</evidence>
<dbReference type="Pfam" id="PF01535">
    <property type="entry name" value="PPR"/>
    <property type="match status" value="1"/>
</dbReference>
<evidence type="ECO:0000256" key="1">
    <source>
        <dbReference type="ARBA" id="ARBA00007626"/>
    </source>
</evidence>
<keyword evidence="3" id="KW-0809">Transit peptide</keyword>
<gene>
    <name evidence="5" type="ORF">QYE76_056881</name>
</gene>
<reference evidence="5" key="1">
    <citation type="submission" date="2023-07" db="EMBL/GenBank/DDBJ databases">
        <title>A chromosome-level genome assembly of Lolium multiflorum.</title>
        <authorList>
            <person name="Chen Y."/>
            <person name="Copetti D."/>
            <person name="Kolliker R."/>
            <person name="Studer B."/>
        </authorList>
    </citation>
    <scope>NUCLEOTIDE SEQUENCE</scope>
    <source>
        <strain evidence="5">02402/16</strain>
        <tissue evidence="5">Leaf</tissue>
    </source>
</reference>
<keyword evidence="6" id="KW-1185">Reference proteome</keyword>
<dbReference type="InterPro" id="IPR002885">
    <property type="entry name" value="PPR_rpt"/>
</dbReference>
<keyword evidence="2" id="KW-0677">Repeat</keyword>
<dbReference type="InterPro" id="IPR011990">
    <property type="entry name" value="TPR-like_helical_dom_sf"/>
</dbReference>
<name>A0AAD8WNA1_LOLMU</name>
<dbReference type="Proteomes" id="UP001231189">
    <property type="component" value="Unassembled WGS sequence"/>
</dbReference>
<dbReference type="EMBL" id="JAUUTY010000003">
    <property type="protein sequence ID" value="KAK1668722.1"/>
    <property type="molecule type" value="Genomic_DNA"/>
</dbReference>
<feature type="repeat" description="PPR" evidence="4">
    <location>
        <begin position="44"/>
        <end position="78"/>
    </location>
</feature>
<dbReference type="AlphaFoldDB" id="A0AAD8WNA1"/>
<comment type="similarity">
    <text evidence="1">Belongs to the PPR family. P subfamily.</text>
</comment>
<proteinExistence type="inferred from homology"/>
<dbReference type="Gene3D" id="1.25.40.10">
    <property type="entry name" value="Tetratricopeptide repeat domain"/>
    <property type="match status" value="1"/>
</dbReference>
<comment type="caution">
    <text evidence="5">The sequence shown here is derived from an EMBL/GenBank/DDBJ whole genome shotgun (WGS) entry which is preliminary data.</text>
</comment>
<evidence type="ECO:0000256" key="4">
    <source>
        <dbReference type="PROSITE-ProRule" id="PRU00708"/>
    </source>
</evidence>
<sequence length="94" mass="10526">MEARGMPPSVAMYNAIIRKLCEDGKMKEVNGLLKEMDERKVQADSVTCNTLINSYSKKGDMSSTCKVKRRMVESGLQLDHFTYKALSSMDSARA</sequence>
<organism evidence="5 6">
    <name type="scientific">Lolium multiflorum</name>
    <name type="common">Italian ryegrass</name>
    <name type="synonym">Lolium perenne subsp. multiflorum</name>
    <dbReference type="NCBI Taxonomy" id="4521"/>
    <lineage>
        <taxon>Eukaryota</taxon>
        <taxon>Viridiplantae</taxon>
        <taxon>Streptophyta</taxon>
        <taxon>Embryophyta</taxon>
        <taxon>Tracheophyta</taxon>
        <taxon>Spermatophyta</taxon>
        <taxon>Magnoliopsida</taxon>
        <taxon>Liliopsida</taxon>
        <taxon>Poales</taxon>
        <taxon>Poaceae</taxon>
        <taxon>BOP clade</taxon>
        <taxon>Pooideae</taxon>
        <taxon>Poodae</taxon>
        <taxon>Poeae</taxon>
        <taxon>Poeae Chloroplast Group 2 (Poeae type)</taxon>
        <taxon>Loliodinae</taxon>
        <taxon>Loliinae</taxon>
        <taxon>Lolium</taxon>
    </lineage>
</organism>
<dbReference type="Pfam" id="PF13041">
    <property type="entry name" value="PPR_2"/>
    <property type="match status" value="1"/>
</dbReference>
<dbReference type="PROSITE" id="PS51375">
    <property type="entry name" value="PPR"/>
    <property type="match status" value="2"/>
</dbReference>
<dbReference type="NCBIfam" id="TIGR00756">
    <property type="entry name" value="PPR"/>
    <property type="match status" value="2"/>
</dbReference>
<evidence type="ECO:0000313" key="6">
    <source>
        <dbReference type="Proteomes" id="UP001231189"/>
    </source>
</evidence>
<evidence type="ECO:0000256" key="2">
    <source>
        <dbReference type="ARBA" id="ARBA00022737"/>
    </source>
</evidence>
<dbReference type="PANTHER" id="PTHR47941">
    <property type="entry name" value="PENTATRICOPEPTIDE REPEAT-CONTAINING PROTEIN 3, MITOCHONDRIAL"/>
    <property type="match status" value="1"/>
</dbReference>
<accession>A0AAD8WNA1</accession>
<evidence type="ECO:0000313" key="5">
    <source>
        <dbReference type="EMBL" id="KAK1668722.1"/>
    </source>
</evidence>
<evidence type="ECO:0008006" key="7">
    <source>
        <dbReference type="Google" id="ProtNLM"/>
    </source>
</evidence>
<feature type="repeat" description="PPR" evidence="4">
    <location>
        <begin position="9"/>
        <end position="43"/>
    </location>
</feature>
<protein>
    <recommendedName>
        <fullName evidence="7">Pentatricopeptide repeat-containing protein</fullName>
    </recommendedName>
</protein>